<protein>
    <submittedName>
        <fullName evidence="4">Nucleoside recognition protein</fullName>
    </submittedName>
</protein>
<evidence type="ECO:0000259" key="3">
    <source>
        <dbReference type="Pfam" id="PF07670"/>
    </source>
</evidence>
<dbReference type="EMBL" id="CP051428">
    <property type="protein sequence ID" value="QJC52323.1"/>
    <property type="molecule type" value="Genomic_DNA"/>
</dbReference>
<evidence type="ECO:0000313" key="5">
    <source>
        <dbReference type="Proteomes" id="UP000502136"/>
    </source>
</evidence>
<reference evidence="4 5" key="1">
    <citation type="submission" date="2020-04" db="EMBL/GenBank/DDBJ databases">
        <title>Novel Paenibacillus strain UniB2 isolated from commercial digestive syrup.</title>
        <authorList>
            <person name="Thorat V."/>
            <person name="Kirdat K."/>
            <person name="Tiwarekar B."/>
            <person name="Yadav A."/>
        </authorList>
    </citation>
    <scope>NUCLEOTIDE SEQUENCE [LARGE SCALE GENOMIC DNA]</scope>
    <source>
        <strain evidence="4 5">UniB2</strain>
    </source>
</reference>
<sequence>MLRTLVTACAAILVVAAIVGGTSEAFQASLSGLSLWWNFVFPALLPFLVLAELMLAFGLVDGLGVLLAPLMRLLRLPGAAGWALVQGWTNGYPAGSSAAAGLVRSGRLTPAQGQRLLALVHSPNPLFVIVVLGAGFLQQPLFGLLLLPLLWAGSLLAAWTTSLFAPRPASESESAATGSDGAQAPGGAVVTDGATGGVPRVAPGTEGASGALPGGAPPSRSKPSAAVRFLHAVEDGRLRDGRSFGKALGDGVSGAVQQLMATGGLIILASVLLRLLQPLLPAAIAGPGLTAAAEAHLGAAALASWHAPEPASLLQAAALAAALGWGGLCALLQAGAAASDGGLRLLPLAAARLLAAAYSGGLALLLWRPLSALGGAAAPAFAGAGGAPAAGWLAEAQRLLQEPGAWSDVLRGALLLQLPLAAALASALLLLSAAAALATRLRRPGRSGA</sequence>
<feature type="transmembrane region" description="Helical" evidence="2">
    <location>
        <begin position="345"/>
        <end position="366"/>
    </location>
</feature>
<name>A0A6H2GY11_9BACL</name>
<evidence type="ECO:0000256" key="1">
    <source>
        <dbReference type="SAM" id="MobiDB-lite"/>
    </source>
</evidence>
<feature type="transmembrane region" description="Helical" evidence="2">
    <location>
        <begin position="373"/>
        <end position="394"/>
    </location>
</feature>
<keyword evidence="2" id="KW-1133">Transmembrane helix</keyword>
<feature type="compositionally biased region" description="Low complexity" evidence="1">
    <location>
        <begin position="185"/>
        <end position="199"/>
    </location>
</feature>
<proteinExistence type="predicted"/>
<feature type="domain" description="Nucleoside transporter/FeoB GTPase Gate" evidence="3">
    <location>
        <begin position="40"/>
        <end position="102"/>
    </location>
</feature>
<feature type="transmembrane region" description="Helical" evidence="2">
    <location>
        <begin position="142"/>
        <end position="165"/>
    </location>
</feature>
<dbReference type="RefSeq" id="WP_168907884.1">
    <property type="nucleotide sequence ID" value="NZ_CP051428.1"/>
</dbReference>
<feature type="region of interest" description="Disordered" evidence="1">
    <location>
        <begin position="170"/>
        <end position="223"/>
    </location>
</feature>
<feature type="transmembrane region" description="Helical" evidence="2">
    <location>
        <begin position="414"/>
        <end position="438"/>
    </location>
</feature>
<feature type="transmembrane region" description="Helical" evidence="2">
    <location>
        <begin position="317"/>
        <end position="339"/>
    </location>
</feature>
<feature type="transmembrane region" description="Helical" evidence="2">
    <location>
        <begin position="116"/>
        <end position="136"/>
    </location>
</feature>
<dbReference type="AlphaFoldDB" id="A0A6H2GY11"/>
<keyword evidence="5" id="KW-1185">Reference proteome</keyword>
<accession>A0A6H2GY11</accession>
<keyword evidence="2" id="KW-0472">Membrane</keyword>
<feature type="transmembrane region" description="Helical" evidence="2">
    <location>
        <begin position="43"/>
        <end position="68"/>
    </location>
</feature>
<dbReference type="Proteomes" id="UP000502136">
    <property type="component" value="Chromosome"/>
</dbReference>
<evidence type="ECO:0000256" key="2">
    <source>
        <dbReference type="SAM" id="Phobius"/>
    </source>
</evidence>
<organism evidence="4 5">
    <name type="scientific">Paenibacillus albicereus</name>
    <dbReference type="NCBI Taxonomy" id="2726185"/>
    <lineage>
        <taxon>Bacteria</taxon>
        <taxon>Bacillati</taxon>
        <taxon>Bacillota</taxon>
        <taxon>Bacilli</taxon>
        <taxon>Bacillales</taxon>
        <taxon>Paenibacillaceae</taxon>
        <taxon>Paenibacillus</taxon>
    </lineage>
</organism>
<keyword evidence="2" id="KW-0812">Transmembrane</keyword>
<gene>
    <name evidence="4" type="ORF">HGI30_12625</name>
</gene>
<dbReference type="InterPro" id="IPR011642">
    <property type="entry name" value="Gate_dom"/>
</dbReference>
<dbReference type="Pfam" id="PF07670">
    <property type="entry name" value="Gate"/>
    <property type="match status" value="1"/>
</dbReference>
<dbReference type="KEGG" id="palr:HGI30_12625"/>
<evidence type="ECO:0000313" key="4">
    <source>
        <dbReference type="EMBL" id="QJC52323.1"/>
    </source>
</evidence>